<dbReference type="SUPFAM" id="SSF55469">
    <property type="entry name" value="FMN-dependent nitroreductase-like"/>
    <property type="match status" value="2"/>
</dbReference>
<protein>
    <recommendedName>
        <fullName evidence="3">Nitroreductase</fullName>
    </recommendedName>
</protein>
<name>A0A9C9ENH2_UNCW3</name>
<dbReference type="InterPro" id="IPR000415">
    <property type="entry name" value="Nitroreductase-like"/>
</dbReference>
<dbReference type="AlphaFoldDB" id="A0A9C9ENH2"/>
<accession>A0A9C9ENH2</accession>
<gene>
    <name evidence="1" type="ORF">ENI34_07455</name>
</gene>
<dbReference type="NCBIfam" id="NF047509">
    <property type="entry name" value="Rv3131_FMN_oxido"/>
    <property type="match status" value="1"/>
</dbReference>
<dbReference type="GO" id="GO:0016491">
    <property type="term" value="F:oxidoreductase activity"/>
    <property type="evidence" value="ECO:0007669"/>
    <property type="project" value="InterPro"/>
</dbReference>
<evidence type="ECO:0008006" key="3">
    <source>
        <dbReference type="Google" id="ProtNLM"/>
    </source>
</evidence>
<reference evidence="1" key="1">
    <citation type="journal article" date="2020" name="mSystems">
        <title>Genome- and Community-Level Interaction Insights into Carbon Utilization and Element Cycling Functions of Hydrothermarchaeota in Hydrothermal Sediment.</title>
        <authorList>
            <person name="Zhou Z."/>
            <person name="Liu Y."/>
            <person name="Xu W."/>
            <person name="Pan J."/>
            <person name="Luo Z.H."/>
            <person name="Li M."/>
        </authorList>
    </citation>
    <scope>NUCLEOTIDE SEQUENCE</scope>
    <source>
        <strain evidence="1">HyVt-388</strain>
    </source>
</reference>
<sequence length="329" mass="37824">MSMPENIVQILKYASLAPSSHNTQPWRVKIISESGLVIQSDSTRWIPKVDPDNRELLLSIGIFWENLVQSCLAFGFEAQTEVLATNPKDIDILKVKLVRCPPLKDNCLELMEMRVTNRKPYENRDLDPLHIKELKKLLPHHLTYFPRESKEGEWITKSTIEASKKQAFDDEKQKELSEWLRFSRSEVKKRKDGLTPEMLGMSGMAKFFWYTFMSRKSALSGSFRNKGVENIKNQANNCAGFIVITSDDVSVSSLLHAGREFESLALKCTELRIAVHPMSQLIEELPWKEQIGESLGLKKPVQFVLRVGYSKFQPKPSVRRPIEEFTVIR</sequence>
<dbReference type="Gene3D" id="3.40.109.30">
    <property type="entry name" value="putative nitroreductase (tm1586), domain 2"/>
    <property type="match status" value="1"/>
</dbReference>
<dbReference type="Gene3D" id="3.40.109.10">
    <property type="entry name" value="NADH Oxidase"/>
    <property type="match status" value="1"/>
</dbReference>
<dbReference type="EMBL" id="DRIG01000081">
    <property type="protein sequence ID" value="HEC78961.1"/>
    <property type="molecule type" value="Genomic_DNA"/>
</dbReference>
<comment type="caution">
    <text evidence="1">The sequence shown here is derived from an EMBL/GenBank/DDBJ whole genome shotgun (WGS) entry which is preliminary data.</text>
</comment>
<evidence type="ECO:0000313" key="2">
    <source>
        <dbReference type="Proteomes" id="UP000885826"/>
    </source>
</evidence>
<dbReference type="Proteomes" id="UP000885826">
    <property type="component" value="Unassembled WGS sequence"/>
</dbReference>
<organism evidence="1 2">
    <name type="scientific">candidate division WOR-3 bacterium</name>
    <dbReference type="NCBI Taxonomy" id="2052148"/>
    <lineage>
        <taxon>Bacteria</taxon>
        <taxon>Bacteria division WOR-3</taxon>
    </lineage>
</organism>
<evidence type="ECO:0000313" key="1">
    <source>
        <dbReference type="EMBL" id="HEC78961.1"/>
    </source>
</evidence>
<proteinExistence type="predicted"/>